<evidence type="ECO:0000313" key="3">
    <source>
        <dbReference type="EMBL" id="MBK7676885.1"/>
    </source>
</evidence>
<dbReference type="AlphaFoldDB" id="A0A935Q0Q2"/>
<feature type="region of interest" description="Disordered" evidence="1">
    <location>
        <begin position="128"/>
        <end position="155"/>
    </location>
</feature>
<comment type="caution">
    <text evidence="3">The sequence shown here is derived from an EMBL/GenBank/DDBJ whole genome shotgun (WGS) entry which is preliminary data.</text>
</comment>
<evidence type="ECO:0000313" key="4">
    <source>
        <dbReference type="Proteomes" id="UP000697998"/>
    </source>
</evidence>
<name>A0A935Q0Q2_9PROT</name>
<gene>
    <name evidence="3" type="ORF">IPJ27_20200</name>
</gene>
<evidence type="ECO:0000256" key="2">
    <source>
        <dbReference type="SAM" id="SignalP"/>
    </source>
</evidence>
<feature type="signal peptide" evidence="2">
    <location>
        <begin position="1"/>
        <end position="28"/>
    </location>
</feature>
<evidence type="ECO:0000256" key="1">
    <source>
        <dbReference type="SAM" id="MobiDB-lite"/>
    </source>
</evidence>
<keyword evidence="2" id="KW-0732">Signal</keyword>
<reference evidence="3 4" key="1">
    <citation type="submission" date="2020-10" db="EMBL/GenBank/DDBJ databases">
        <title>Connecting structure to function with the recovery of over 1000 high-quality activated sludge metagenome-assembled genomes encoding full-length rRNA genes using long-read sequencing.</title>
        <authorList>
            <person name="Singleton C.M."/>
            <person name="Petriglieri F."/>
            <person name="Kristensen J.M."/>
            <person name="Kirkegaard R.H."/>
            <person name="Michaelsen T.Y."/>
            <person name="Andersen M.H."/>
            <person name="Karst S.M."/>
            <person name="Dueholm M.S."/>
            <person name="Nielsen P.H."/>
            <person name="Albertsen M."/>
        </authorList>
    </citation>
    <scope>NUCLEOTIDE SEQUENCE [LARGE SCALE GENOMIC DNA]</scope>
    <source>
        <strain evidence="3">EsbW_18-Q3-R4-48_BATAC.285</strain>
    </source>
</reference>
<dbReference type="EMBL" id="JADJMH010000028">
    <property type="protein sequence ID" value="MBK7676885.1"/>
    <property type="molecule type" value="Genomic_DNA"/>
</dbReference>
<organism evidence="3 4">
    <name type="scientific">Candidatus Accumulibacter proximus</name>
    <dbReference type="NCBI Taxonomy" id="2954385"/>
    <lineage>
        <taxon>Bacteria</taxon>
        <taxon>Pseudomonadati</taxon>
        <taxon>Pseudomonadota</taxon>
        <taxon>Betaproteobacteria</taxon>
        <taxon>Candidatus Accumulibacter</taxon>
    </lineage>
</organism>
<sequence>MTRGSAARKRSIALALGACCLLVSPCSAADDQEALDRLFFAPERRQQLDRQREMNTLDRQQVPPDPMLTVDGIVTRSSGKRTAWINGSPQHEADTRSGVIVRTAPGHPGKVVVRTDSAPVARARVGETVNSSTGQTQDLLNGGTLSVHGRPTVAK</sequence>
<proteinExistence type="predicted"/>
<feature type="compositionally biased region" description="Polar residues" evidence="1">
    <location>
        <begin position="128"/>
        <end position="139"/>
    </location>
</feature>
<feature type="region of interest" description="Disordered" evidence="1">
    <location>
        <begin position="82"/>
        <end position="108"/>
    </location>
</feature>
<accession>A0A935Q0Q2</accession>
<protein>
    <submittedName>
        <fullName evidence="3">Uncharacterized protein</fullName>
    </submittedName>
</protein>
<feature type="region of interest" description="Disordered" evidence="1">
    <location>
        <begin position="49"/>
        <end position="70"/>
    </location>
</feature>
<dbReference type="Proteomes" id="UP000697998">
    <property type="component" value="Unassembled WGS sequence"/>
</dbReference>
<feature type="chain" id="PRO_5038081201" evidence="2">
    <location>
        <begin position="29"/>
        <end position="155"/>
    </location>
</feature>